<evidence type="ECO:0000313" key="2">
    <source>
        <dbReference type="Proteomes" id="UP000018721"/>
    </source>
</evidence>
<dbReference type="EMBL" id="ANIZ01001564">
    <property type="protein sequence ID" value="ETI46471.1"/>
    <property type="molecule type" value="Genomic_DNA"/>
</dbReference>
<protein>
    <submittedName>
        <fullName evidence="1">Uncharacterized protein</fullName>
    </submittedName>
</protein>
<keyword evidence="2" id="KW-1185">Reference proteome</keyword>
<comment type="caution">
    <text evidence="1">The sequence shown here is derived from an EMBL/GenBank/DDBJ whole genome shotgun (WGS) entry which is preliminary data.</text>
</comment>
<dbReference type="AlphaFoldDB" id="V9F5W4"/>
<dbReference type="HOGENOM" id="CLU_177347_0_0_1"/>
<dbReference type="OrthoDB" id="90030at2759"/>
<feature type="non-terminal residue" evidence="1">
    <location>
        <position position="70"/>
    </location>
</feature>
<name>V9F5W4_PHYNI</name>
<sequence length="70" mass="8083">MVDCDWGKLKEKIRGIRDNTISARSRTTYQNSHCRFLAWVVQNKSELVSAPFAERLGDTSDCSLHQLRSR</sequence>
<dbReference type="Proteomes" id="UP000018721">
    <property type="component" value="Unassembled WGS sequence"/>
</dbReference>
<accession>V9F5W4</accession>
<proteinExistence type="predicted"/>
<reference evidence="1 2" key="1">
    <citation type="submission" date="2013-11" db="EMBL/GenBank/DDBJ databases">
        <title>The Genome Sequence of Phytophthora parasitica P1569.</title>
        <authorList>
            <consortium name="The Broad Institute Genomics Platform"/>
            <person name="Russ C."/>
            <person name="Tyler B."/>
            <person name="Panabieres F."/>
            <person name="Shan W."/>
            <person name="Tripathy S."/>
            <person name="Grunwald N."/>
            <person name="Machado M."/>
            <person name="Johnson C.S."/>
            <person name="Arredondo F."/>
            <person name="Hong C."/>
            <person name="Coffey M."/>
            <person name="Young S.K."/>
            <person name="Zeng Q."/>
            <person name="Gargeya S."/>
            <person name="Fitzgerald M."/>
            <person name="Abouelleil A."/>
            <person name="Alvarado L."/>
            <person name="Chapman S.B."/>
            <person name="Gainer-Dewar J."/>
            <person name="Goldberg J."/>
            <person name="Griggs A."/>
            <person name="Gujja S."/>
            <person name="Hansen M."/>
            <person name="Howarth C."/>
            <person name="Imamovic A."/>
            <person name="Ireland A."/>
            <person name="Larimer J."/>
            <person name="McCowan C."/>
            <person name="Murphy C."/>
            <person name="Pearson M."/>
            <person name="Poon T.W."/>
            <person name="Priest M."/>
            <person name="Roberts A."/>
            <person name="Saif S."/>
            <person name="Shea T."/>
            <person name="Sykes S."/>
            <person name="Wortman J."/>
            <person name="Nusbaum C."/>
            <person name="Birren B."/>
        </authorList>
    </citation>
    <scope>NUCLEOTIDE SEQUENCE [LARGE SCALE GENOMIC DNA]</scope>
    <source>
        <strain evidence="1 2">P1569</strain>
    </source>
</reference>
<evidence type="ECO:0000313" key="1">
    <source>
        <dbReference type="EMBL" id="ETI46471.1"/>
    </source>
</evidence>
<gene>
    <name evidence="1" type="ORF">F443_09168</name>
</gene>
<organism evidence="1 2">
    <name type="scientific">Phytophthora nicotianae P1569</name>
    <dbReference type="NCBI Taxonomy" id="1317065"/>
    <lineage>
        <taxon>Eukaryota</taxon>
        <taxon>Sar</taxon>
        <taxon>Stramenopiles</taxon>
        <taxon>Oomycota</taxon>
        <taxon>Peronosporomycetes</taxon>
        <taxon>Peronosporales</taxon>
        <taxon>Peronosporaceae</taxon>
        <taxon>Phytophthora</taxon>
    </lineage>
</organism>